<evidence type="ECO:0000313" key="1">
    <source>
        <dbReference type="EMBL" id="OAT54368.1"/>
    </source>
</evidence>
<dbReference type="EMBL" id="LXEU01000038">
    <property type="protein sequence ID" value="OAT54368.1"/>
    <property type="molecule type" value="Genomic_DNA"/>
</dbReference>
<proteinExistence type="predicted"/>
<dbReference type="PATRIC" id="fig|1354264.4.peg.1724"/>
<protein>
    <submittedName>
        <fullName evidence="1">Putative lipoprotein</fullName>
    </submittedName>
</protein>
<sequence length="173" mass="19786">MPVIKKFIVQLVTTWMVANISACDSKEDIAKSFVQKTAASNHPPQTKTFRRKVGDLDITLTYRYKDDVILQQVAEDITPYDLLQAKNRMEAKAVMDKISASYMQLPGVSQKLKFLNNRAHEFLTIDFTQASIQQLCTLKDISIGMIITDCTVDWLTMTNVERFLREQAFSEVK</sequence>
<comment type="caution">
    <text evidence="1">The sequence shown here is derived from an EMBL/GenBank/DDBJ whole genome shotgun (WGS) entry which is preliminary data.</text>
</comment>
<dbReference type="SUPFAM" id="SSF160704">
    <property type="entry name" value="YehR-like"/>
    <property type="match status" value="1"/>
</dbReference>
<dbReference type="AlphaFoldDB" id="A0A1B7K2K9"/>
<name>A0A1B7K2K9_9ENTR</name>
<evidence type="ECO:0000313" key="2">
    <source>
        <dbReference type="Proteomes" id="UP000078386"/>
    </source>
</evidence>
<dbReference type="Pfam" id="PF06998">
    <property type="entry name" value="DUF1307"/>
    <property type="match status" value="1"/>
</dbReference>
<keyword evidence="1" id="KW-0449">Lipoprotein</keyword>
<reference evidence="1 2" key="1">
    <citation type="submission" date="2016-04" db="EMBL/GenBank/DDBJ databases">
        <title>ATOL: Assembling a taxonomically balanced genome-scale reconstruction of the evolutionary history of the Enterobacteriaceae.</title>
        <authorList>
            <person name="Plunkett G.III."/>
            <person name="Neeno-Eckwall E.C."/>
            <person name="Glasner J.D."/>
            <person name="Perna N.T."/>
        </authorList>
    </citation>
    <scope>NUCLEOTIDE SEQUENCE [LARGE SCALE GENOMIC DNA]</scope>
    <source>
        <strain evidence="1 2">ATCC 51603</strain>
    </source>
</reference>
<dbReference type="InterPro" id="IPR009736">
    <property type="entry name" value="DUF1307"/>
</dbReference>
<accession>A0A1B7K2K9</accession>
<dbReference type="Gene3D" id="3.30.1830.10">
    <property type="entry name" value="YehR-like"/>
    <property type="match status" value="1"/>
</dbReference>
<dbReference type="InterPro" id="IPR036699">
    <property type="entry name" value="YehR-like_sf"/>
</dbReference>
<organism evidence="1 2">
    <name type="scientific">Kluyvera georgiana ATCC 51603</name>
    <dbReference type="NCBI Taxonomy" id="1354264"/>
    <lineage>
        <taxon>Bacteria</taxon>
        <taxon>Pseudomonadati</taxon>
        <taxon>Pseudomonadota</taxon>
        <taxon>Gammaproteobacteria</taxon>
        <taxon>Enterobacterales</taxon>
        <taxon>Enterobacteriaceae</taxon>
        <taxon>Kluyvera</taxon>
    </lineage>
</organism>
<keyword evidence="2" id="KW-1185">Reference proteome</keyword>
<dbReference type="RefSeq" id="WP_064544196.1">
    <property type="nucleotide sequence ID" value="NZ_LXEU01000038.1"/>
</dbReference>
<gene>
    <name evidence="1" type="ORF">M989_01657</name>
</gene>
<dbReference type="Proteomes" id="UP000078386">
    <property type="component" value="Unassembled WGS sequence"/>
</dbReference>